<dbReference type="InterPro" id="IPR029063">
    <property type="entry name" value="SAM-dependent_MTases_sf"/>
</dbReference>
<dbReference type="AlphaFoldDB" id="I9UTF8"/>
<dbReference type="EMBL" id="AKOZ01000003">
    <property type="protein sequence ID" value="EJB83389.1"/>
    <property type="molecule type" value="Genomic_DNA"/>
</dbReference>
<gene>
    <name evidence="1" type="ORF">HPHPH6_0599</name>
</gene>
<evidence type="ECO:0000313" key="1">
    <source>
        <dbReference type="EMBL" id="EJB83389.1"/>
    </source>
</evidence>
<proteinExistence type="predicted"/>
<comment type="caution">
    <text evidence="1">The sequence shown here is derived from an EMBL/GenBank/DDBJ whole genome shotgun (WGS) entry which is preliminary data.</text>
</comment>
<reference evidence="1 2" key="1">
    <citation type="journal article" date="2013" name="Pathog. Dis.">
        <title>Genome sequences of 65 Helicobacter pylori strains isolated from asymptomatic individuals and patients with gastric cancer, peptic ulcer disease, or gastritis.</title>
        <authorList>
            <person name="Blanchard T.G."/>
            <person name="Czinn S.J."/>
            <person name="Correa P."/>
            <person name="Nakazawa T."/>
            <person name="Keelan M."/>
            <person name="Morningstar L."/>
            <person name="Santana-Cruz I."/>
            <person name="Maroo A."/>
            <person name="McCracken C."/>
            <person name="Shefchek K."/>
            <person name="Daugherty S."/>
            <person name="Song Y."/>
            <person name="Fraser C.M."/>
            <person name="Fricke W.F."/>
        </authorList>
    </citation>
    <scope>NUCLEOTIDE SEQUENCE [LARGE SCALE GENOMIC DNA]</scope>
    <source>
        <strain evidence="1 2">Hp H-6</strain>
    </source>
</reference>
<protein>
    <recommendedName>
        <fullName evidence="3">Site-specific DNA-methyltransferase (adenine-specific)</fullName>
    </recommendedName>
</protein>
<dbReference type="Proteomes" id="UP000004177">
    <property type="component" value="Unassembled WGS sequence"/>
</dbReference>
<name>I9UTF8_HELPX</name>
<evidence type="ECO:0008006" key="3">
    <source>
        <dbReference type="Google" id="ProtNLM"/>
    </source>
</evidence>
<dbReference type="Gene3D" id="3.40.50.150">
    <property type="entry name" value="Vaccinia Virus protein VP39"/>
    <property type="match status" value="1"/>
</dbReference>
<organism evidence="1 2">
    <name type="scientific">Helicobacter pylori Hp H-6</name>
    <dbReference type="NCBI Taxonomy" id="992061"/>
    <lineage>
        <taxon>Bacteria</taxon>
        <taxon>Pseudomonadati</taxon>
        <taxon>Campylobacterota</taxon>
        <taxon>Epsilonproteobacteria</taxon>
        <taxon>Campylobacterales</taxon>
        <taxon>Helicobacteraceae</taxon>
        <taxon>Helicobacter</taxon>
    </lineage>
</organism>
<dbReference type="SUPFAM" id="SSF53335">
    <property type="entry name" value="S-adenosyl-L-methionine-dependent methyltransferases"/>
    <property type="match status" value="1"/>
</dbReference>
<accession>I9UTF8</accession>
<evidence type="ECO:0000313" key="2">
    <source>
        <dbReference type="Proteomes" id="UP000004177"/>
    </source>
</evidence>
<sequence>MIRTPKHLTKQESVNLGVYYTPPYLVDYAYKLLKKHVGIENYTLLDTACGNKEFLKLHHPKK</sequence>
<dbReference type="PATRIC" id="fig|992061.3.peg.602"/>